<sequence length="56" mass="6410">MKIVCFGDSLTFGYNVAHKDKWHVLAEKKTGIRMQNSEINGDTTDGMRFYLRVSVT</sequence>
<dbReference type="InterPro" id="IPR036514">
    <property type="entry name" value="SGNH_hydro_sf"/>
</dbReference>
<evidence type="ECO:0000313" key="2">
    <source>
        <dbReference type="Proteomes" id="UP000653358"/>
    </source>
</evidence>
<dbReference type="EMBL" id="WJBB01000012">
    <property type="protein sequence ID" value="MBC3797527.1"/>
    <property type="molecule type" value="Genomic_DNA"/>
</dbReference>
<evidence type="ECO:0008006" key="3">
    <source>
        <dbReference type="Google" id="ProtNLM"/>
    </source>
</evidence>
<dbReference type="SUPFAM" id="SSF52266">
    <property type="entry name" value="SGNH hydrolase"/>
    <property type="match status" value="1"/>
</dbReference>
<organism evidence="1 2">
    <name type="scientific">Acetobacterium tundrae</name>
    <dbReference type="NCBI Taxonomy" id="132932"/>
    <lineage>
        <taxon>Bacteria</taxon>
        <taxon>Bacillati</taxon>
        <taxon>Bacillota</taxon>
        <taxon>Clostridia</taxon>
        <taxon>Eubacteriales</taxon>
        <taxon>Eubacteriaceae</taxon>
        <taxon>Acetobacterium</taxon>
    </lineage>
</organism>
<name>A0ABR6WM70_9FIRM</name>
<keyword evidence="2" id="KW-1185">Reference proteome</keyword>
<proteinExistence type="predicted"/>
<dbReference type="RefSeq" id="WP_186843772.1">
    <property type="nucleotide sequence ID" value="NZ_RXYB01000012.1"/>
</dbReference>
<protein>
    <recommendedName>
        <fullName evidence="3">SGNH hydrolase-type esterase domain-containing protein</fullName>
    </recommendedName>
</protein>
<dbReference type="Gene3D" id="3.40.50.1110">
    <property type="entry name" value="SGNH hydrolase"/>
    <property type="match status" value="1"/>
</dbReference>
<comment type="caution">
    <text evidence="1">The sequence shown here is derived from an EMBL/GenBank/DDBJ whole genome shotgun (WGS) entry which is preliminary data.</text>
</comment>
<gene>
    <name evidence="1" type="ORF">GH807_10765</name>
</gene>
<accession>A0ABR6WM70</accession>
<dbReference type="Proteomes" id="UP000653358">
    <property type="component" value="Unassembled WGS sequence"/>
</dbReference>
<reference evidence="1 2" key="1">
    <citation type="journal article" date="2020" name="mSystems">
        <title>Defining Genomic and Predicted Metabolic Features of the Acetobacterium Genus.</title>
        <authorList>
            <person name="Ross D.E."/>
            <person name="Marshall C.W."/>
            <person name="Gulliver D."/>
            <person name="May H.D."/>
            <person name="Norman R.S."/>
        </authorList>
    </citation>
    <scope>NUCLEOTIDE SEQUENCE [LARGE SCALE GENOMIC DNA]</scope>
    <source>
        <strain evidence="1 2">DSM 9173</strain>
    </source>
</reference>
<evidence type="ECO:0000313" key="1">
    <source>
        <dbReference type="EMBL" id="MBC3797527.1"/>
    </source>
</evidence>